<gene>
    <name evidence="6" type="ORF">BCR44DRAFT_1429194</name>
</gene>
<comment type="subcellular location">
    <subcellularLocation>
        <location evidence="1">Nucleus</location>
        <location evidence="1">Nucleolus</location>
    </subcellularLocation>
</comment>
<proteinExistence type="inferred from homology"/>
<dbReference type="GO" id="GO:0005730">
    <property type="term" value="C:nucleolus"/>
    <property type="evidence" value="ECO:0007669"/>
    <property type="project" value="UniProtKB-SubCell"/>
</dbReference>
<feature type="compositionally biased region" description="Basic residues" evidence="5">
    <location>
        <begin position="253"/>
        <end position="266"/>
    </location>
</feature>
<feature type="compositionally biased region" description="Basic and acidic residues" evidence="5">
    <location>
        <begin position="207"/>
        <end position="227"/>
    </location>
</feature>
<feature type="region of interest" description="Disordered" evidence="5">
    <location>
        <begin position="159"/>
        <end position="266"/>
    </location>
</feature>
<dbReference type="PANTHER" id="PTHR14577:SF0">
    <property type="entry name" value="NUCLEOLAR PROTEIN 12"/>
    <property type="match status" value="1"/>
</dbReference>
<evidence type="ECO:0000256" key="1">
    <source>
        <dbReference type="ARBA" id="ARBA00004604"/>
    </source>
</evidence>
<dbReference type="GO" id="GO:0019843">
    <property type="term" value="F:rRNA binding"/>
    <property type="evidence" value="ECO:0007669"/>
    <property type="project" value="TreeGrafter"/>
</dbReference>
<dbReference type="PANTHER" id="PTHR14577">
    <property type="entry name" value="NUCLEOLAR PROTEIN 12"/>
    <property type="match status" value="1"/>
</dbReference>
<feature type="compositionally biased region" description="Basic residues" evidence="5">
    <location>
        <begin position="46"/>
        <end position="57"/>
    </location>
</feature>
<keyword evidence="4" id="KW-0539">Nucleus</keyword>
<evidence type="ECO:0000313" key="6">
    <source>
        <dbReference type="EMBL" id="ORZ38415.1"/>
    </source>
</evidence>
<reference evidence="6 7" key="1">
    <citation type="submission" date="2016-07" db="EMBL/GenBank/DDBJ databases">
        <title>Pervasive Adenine N6-methylation of Active Genes in Fungi.</title>
        <authorList>
            <consortium name="DOE Joint Genome Institute"/>
            <person name="Mondo S.J."/>
            <person name="Dannebaum R.O."/>
            <person name="Kuo R.C."/>
            <person name="Labutti K."/>
            <person name="Haridas S."/>
            <person name="Kuo A."/>
            <person name="Salamov A."/>
            <person name="Ahrendt S.R."/>
            <person name="Lipzen A."/>
            <person name="Sullivan W."/>
            <person name="Andreopoulos W.B."/>
            <person name="Clum A."/>
            <person name="Lindquist E."/>
            <person name="Daum C."/>
            <person name="Ramamoorthy G.K."/>
            <person name="Gryganskyi A."/>
            <person name="Culley D."/>
            <person name="Magnuson J.K."/>
            <person name="James T.Y."/>
            <person name="O'Malley M.A."/>
            <person name="Stajich J.E."/>
            <person name="Spatafora J.W."/>
            <person name="Visel A."/>
            <person name="Grigoriev I.V."/>
        </authorList>
    </citation>
    <scope>NUCLEOTIDE SEQUENCE [LARGE SCALE GENOMIC DNA]</scope>
    <source>
        <strain evidence="6 7">PL171</strain>
    </source>
</reference>
<evidence type="ECO:0000313" key="7">
    <source>
        <dbReference type="Proteomes" id="UP000193411"/>
    </source>
</evidence>
<dbReference type="InterPro" id="IPR019186">
    <property type="entry name" value="Nucleolar_protein_12"/>
</dbReference>
<feature type="compositionally biased region" description="Basic and acidic residues" evidence="5">
    <location>
        <begin position="58"/>
        <end position="80"/>
    </location>
</feature>
<keyword evidence="3" id="KW-0175">Coiled coil</keyword>
<dbReference type="EMBL" id="MCFL01000009">
    <property type="protein sequence ID" value="ORZ38415.1"/>
    <property type="molecule type" value="Genomic_DNA"/>
</dbReference>
<dbReference type="OrthoDB" id="551633at2759"/>
<keyword evidence="7" id="KW-1185">Reference proteome</keyword>
<protein>
    <submittedName>
        <fullName evidence="6">Nucleolar protein 12-domain-containing protein</fullName>
    </submittedName>
</protein>
<dbReference type="AlphaFoldDB" id="A0A1Y2HUX4"/>
<evidence type="ECO:0000256" key="5">
    <source>
        <dbReference type="SAM" id="MobiDB-lite"/>
    </source>
</evidence>
<accession>A0A1Y2HUX4</accession>
<dbReference type="Pfam" id="PF09805">
    <property type="entry name" value="Nop25"/>
    <property type="match status" value="1"/>
</dbReference>
<name>A0A1Y2HUX4_9FUNG</name>
<dbReference type="Proteomes" id="UP000193411">
    <property type="component" value="Unassembled WGS sequence"/>
</dbReference>
<evidence type="ECO:0000256" key="3">
    <source>
        <dbReference type="ARBA" id="ARBA00023054"/>
    </source>
</evidence>
<evidence type="ECO:0000256" key="4">
    <source>
        <dbReference type="ARBA" id="ARBA00023242"/>
    </source>
</evidence>
<feature type="region of interest" description="Disordered" evidence="5">
    <location>
        <begin position="1"/>
        <end position="30"/>
    </location>
</feature>
<feature type="region of interest" description="Disordered" evidence="5">
    <location>
        <begin position="43"/>
        <end position="112"/>
    </location>
</feature>
<comment type="caution">
    <text evidence="6">The sequence shown here is derived from an EMBL/GenBank/DDBJ whole genome shotgun (WGS) entry which is preliminary data.</text>
</comment>
<sequence>MHFKMSSNIDLLTRSSRAWQRKRSEKQQDLEIKFDDSARKEYLTGFHKRNVERRNKRVEHAKEMARKERNENRAEKRRQLAELARQMTDGRHGRSTEPSLSDDEHDPLAEAAEAFKAPVAVAAPKVKQFKNEQLLTTVTVSDLQLGPQVAPLVSLFSRSSAMSDDGGSDDDAMDAHASGDDDDNPFAAPKSDDEDGKSKKKTKKKVFKYETKKERQETRKAQLEKAKKNASFKKVAGGSVGKKKAAGGGSAKGKQKAKGGNAGKRK</sequence>
<evidence type="ECO:0000256" key="2">
    <source>
        <dbReference type="ARBA" id="ARBA00007175"/>
    </source>
</evidence>
<dbReference type="STRING" id="765915.A0A1Y2HUX4"/>
<organism evidence="6 7">
    <name type="scientific">Catenaria anguillulae PL171</name>
    <dbReference type="NCBI Taxonomy" id="765915"/>
    <lineage>
        <taxon>Eukaryota</taxon>
        <taxon>Fungi</taxon>
        <taxon>Fungi incertae sedis</taxon>
        <taxon>Blastocladiomycota</taxon>
        <taxon>Blastocladiomycetes</taxon>
        <taxon>Blastocladiales</taxon>
        <taxon>Catenariaceae</taxon>
        <taxon>Catenaria</taxon>
    </lineage>
</organism>
<comment type="similarity">
    <text evidence="2">Belongs to the RRP17 family.</text>
</comment>
<feature type="compositionally biased region" description="Polar residues" evidence="5">
    <location>
        <begin position="1"/>
        <end position="18"/>
    </location>
</feature>